<dbReference type="OrthoDB" id="2967172at2759"/>
<reference evidence="2 3" key="1">
    <citation type="journal article" date="2019" name="Nat. Ecol. Evol.">
        <title>Megaphylogeny resolves global patterns of mushroom evolution.</title>
        <authorList>
            <person name="Varga T."/>
            <person name="Krizsan K."/>
            <person name="Foldi C."/>
            <person name="Dima B."/>
            <person name="Sanchez-Garcia M."/>
            <person name="Sanchez-Ramirez S."/>
            <person name="Szollosi G.J."/>
            <person name="Szarkandi J.G."/>
            <person name="Papp V."/>
            <person name="Albert L."/>
            <person name="Andreopoulos W."/>
            <person name="Angelini C."/>
            <person name="Antonin V."/>
            <person name="Barry K.W."/>
            <person name="Bougher N.L."/>
            <person name="Buchanan P."/>
            <person name="Buyck B."/>
            <person name="Bense V."/>
            <person name="Catcheside P."/>
            <person name="Chovatia M."/>
            <person name="Cooper J."/>
            <person name="Damon W."/>
            <person name="Desjardin D."/>
            <person name="Finy P."/>
            <person name="Geml J."/>
            <person name="Haridas S."/>
            <person name="Hughes K."/>
            <person name="Justo A."/>
            <person name="Karasinski D."/>
            <person name="Kautmanova I."/>
            <person name="Kiss B."/>
            <person name="Kocsube S."/>
            <person name="Kotiranta H."/>
            <person name="LaButti K.M."/>
            <person name="Lechner B.E."/>
            <person name="Liimatainen K."/>
            <person name="Lipzen A."/>
            <person name="Lukacs Z."/>
            <person name="Mihaltcheva S."/>
            <person name="Morgado L.N."/>
            <person name="Niskanen T."/>
            <person name="Noordeloos M.E."/>
            <person name="Ohm R.A."/>
            <person name="Ortiz-Santana B."/>
            <person name="Ovrebo C."/>
            <person name="Racz N."/>
            <person name="Riley R."/>
            <person name="Savchenko A."/>
            <person name="Shiryaev A."/>
            <person name="Soop K."/>
            <person name="Spirin V."/>
            <person name="Szebenyi C."/>
            <person name="Tomsovsky M."/>
            <person name="Tulloss R.E."/>
            <person name="Uehling J."/>
            <person name="Grigoriev I.V."/>
            <person name="Vagvolgyi C."/>
            <person name="Papp T."/>
            <person name="Martin F.M."/>
            <person name="Miettinen O."/>
            <person name="Hibbett D.S."/>
            <person name="Nagy L.G."/>
        </authorList>
    </citation>
    <scope>NUCLEOTIDE SEQUENCE [LARGE SCALE GENOMIC DNA]</scope>
    <source>
        <strain evidence="2 3">CBS 166.37</strain>
    </source>
</reference>
<gene>
    <name evidence="2" type="ORF">BDQ12DRAFT_709795</name>
</gene>
<evidence type="ECO:0000313" key="3">
    <source>
        <dbReference type="Proteomes" id="UP000308652"/>
    </source>
</evidence>
<dbReference type="EMBL" id="ML213592">
    <property type="protein sequence ID" value="TFK42461.1"/>
    <property type="molecule type" value="Genomic_DNA"/>
</dbReference>
<evidence type="ECO:0000256" key="1">
    <source>
        <dbReference type="SAM" id="MobiDB-lite"/>
    </source>
</evidence>
<name>A0A5C3MMT5_9AGAR</name>
<proteinExistence type="predicted"/>
<dbReference type="AlphaFoldDB" id="A0A5C3MMT5"/>
<feature type="compositionally biased region" description="Basic and acidic residues" evidence="1">
    <location>
        <begin position="203"/>
        <end position="214"/>
    </location>
</feature>
<dbReference type="Proteomes" id="UP000308652">
    <property type="component" value="Unassembled WGS sequence"/>
</dbReference>
<keyword evidence="3" id="KW-1185">Reference proteome</keyword>
<protein>
    <submittedName>
        <fullName evidence="2">Uncharacterized protein</fullName>
    </submittedName>
</protein>
<accession>A0A5C3MMT5</accession>
<feature type="region of interest" description="Disordered" evidence="1">
    <location>
        <begin position="203"/>
        <end position="230"/>
    </location>
</feature>
<sequence>MTPDSSWRHLSLVNNILHEKISRNSSDSFQPGDIACSNGSILACFYDYLEKSGHHLWARERSIRDSVTSQYRSCIVLRHLGDKRYLVCYLTTLNGQTYEYIRKHNALGYVFCLPLGKSTTWPGIRSIETTPPWWAPRSQAYVFTIPTVREDLIPTASTVRFRLVPGELERLIKTINDRWKQFDAVASDVRVMTTKWVAGKPDMRHTPKLDKVETPTRSATKRHEDADASASSMSFREFDDSITFTQKSVRWLTPPTARNDMTWLMRYLEEDAMNHSLYLNNTRQCRRHINIPPPFYAPSLRAKASTIMRMIR</sequence>
<evidence type="ECO:0000313" key="2">
    <source>
        <dbReference type="EMBL" id="TFK42461.1"/>
    </source>
</evidence>
<organism evidence="2 3">
    <name type="scientific">Crucibulum laeve</name>
    <dbReference type="NCBI Taxonomy" id="68775"/>
    <lineage>
        <taxon>Eukaryota</taxon>
        <taxon>Fungi</taxon>
        <taxon>Dikarya</taxon>
        <taxon>Basidiomycota</taxon>
        <taxon>Agaricomycotina</taxon>
        <taxon>Agaricomycetes</taxon>
        <taxon>Agaricomycetidae</taxon>
        <taxon>Agaricales</taxon>
        <taxon>Agaricineae</taxon>
        <taxon>Nidulariaceae</taxon>
        <taxon>Crucibulum</taxon>
    </lineage>
</organism>